<evidence type="ECO:0000256" key="3">
    <source>
        <dbReference type="ARBA" id="ARBA00022603"/>
    </source>
</evidence>
<sequence>MSSRPAPVIPYFMAMKDLHPEPGLYVTATPIGNLADITYRAVEILKKADLILCEDTRQTAKLCAAYGVDTHRAPYHDHNAARVRPEIIKKLQDGAVICLVSDAGTPLISDPGYKLVRDAREAGVAVFPLPGPSAAIAALSAAGAPSDQFLFAGFLPAKQGARGKALEKIAHVDATLIFYETAPRLGDALSAMKAVLGDRKAVVARELTKLHEEFRTGTLSELAGVYDAAQPKGEIVIIVFPPEEKAADASDIDAFLKAALDESSVREAAAAAAETFSIPRKEAYARALQLKGAG</sequence>
<keyword evidence="3 6" id="KW-0489">Methyltransferase</keyword>
<dbReference type="RefSeq" id="WP_379879849.1">
    <property type="nucleotide sequence ID" value="NZ_JBHPON010000001.1"/>
</dbReference>
<dbReference type="InterPro" id="IPR014776">
    <property type="entry name" value="4pyrrole_Mease_sub2"/>
</dbReference>
<evidence type="ECO:0000259" key="8">
    <source>
        <dbReference type="Pfam" id="PF23016"/>
    </source>
</evidence>
<dbReference type="Gene3D" id="3.30.950.10">
    <property type="entry name" value="Methyltransferase, Cobalt-precorrin-4 Transmethylase, Domain 2"/>
    <property type="match status" value="1"/>
</dbReference>
<dbReference type="InterPro" id="IPR000878">
    <property type="entry name" value="4pyrrol_Mease"/>
</dbReference>
<dbReference type="NCBIfam" id="TIGR00096">
    <property type="entry name" value="16S rRNA (cytidine(1402)-2'-O)-methyltransferase"/>
    <property type="match status" value="1"/>
</dbReference>
<name>A0ABW1KS21_9PROT</name>
<dbReference type="Gene3D" id="3.40.1010.10">
    <property type="entry name" value="Cobalt-precorrin-4 Transmethylase, Domain 1"/>
    <property type="match status" value="1"/>
</dbReference>
<keyword evidence="2 6" id="KW-0698">rRNA processing</keyword>
<dbReference type="EC" id="2.1.1.198" evidence="6"/>
<dbReference type="PROSITE" id="PS01296">
    <property type="entry name" value="RSMI"/>
    <property type="match status" value="1"/>
</dbReference>
<comment type="catalytic activity">
    <reaction evidence="6">
        <text>cytidine(1402) in 16S rRNA + S-adenosyl-L-methionine = 2'-O-methylcytidine(1402) in 16S rRNA + S-adenosyl-L-homocysteine + H(+)</text>
        <dbReference type="Rhea" id="RHEA:42924"/>
        <dbReference type="Rhea" id="RHEA-COMP:10285"/>
        <dbReference type="Rhea" id="RHEA-COMP:10286"/>
        <dbReference type="ChEBI" id="CHEBI:15378"/>
        <dbReference type="ChEBI" id="CHEBI:57856"/>
        <dbReference type="ChEBI" id="CHEBI:59789"/>
        <dbReference type="ChEBI" id="CHEBI:74495"/>
        <dbReference type="ChEBI" id="CHEBI:82748"/>
        <dbReference type="EC" id="2.1.1.198"/>
    </reaction>
</comment>
<keyword evidence="1 6" id="KW-0963">Cytoplasm</keyword>
<dbReference type="CDD" id="cd11648">
    <property type="entry name" value="RsmI"/>
    <property type="match status" value="1"/>
</dbReference>
<dbReference type="HAMAP" id="MF_01877">
    <property type="entry name" value="16SrRNA_methyltr_I"/>
    <property type="match status" value="1"/>
</dbReference>
<evidence type="ECO:0000313" key="10">
    <source>
        <dbReference type="Proteomes" id="UP001596116"/>
    </source>
</evidence>
<evidence type="ECO:0000256" key="6">
    <source>
        <dbReference type="HAMAP-Rule" id="MF_01877"/>
    </source>
</evidence>
<accession>A0ABW1KS21</accession>
<dbReference type="InterPro" id="IPR035996">
    <property type="entry name" value="4pyrrol_Methylase_sf"/>
</dbReference>
<dbReference type="Proteomes" id="UP001596116">
    <property type="component" value="Unassembled WGS sequence"/>
</dbReference>
<feature type="domain" description="RsmI HTH" evidence="8">
    <location>
        <begin position="246"/>
        <end position="291"/>
    </location>
</feature>
<keyword evidence="10" id="KW-1185">Reference proteome</keyword>
<dbReference type="InterPro" id="IPR018063">
    <property type="entry name" value="SAM_MeTrfase_RsmI_CS"/>
</dbReference>
<dbReference type="PIRSF" id="PIRSF005917">
    <property type="entry name" value="MTase_YraL"/>
    <property type="match status" value="1"/>
</dbReference>
<dbReference type="SUPFAM" id="SSF53790">
    <property type="entry name" value="Tetrapyrrole methylase"/>
    <property type="match status" value="1"/>
</dbReference>
<gene>
    <name evidence="6 9" type="primary">rsmI</name>
    <name evidence="9" type="ORF">ACFMB1_04610</name>
</gene>
<protein>
    <recommendedName>
        <fullName evidence="6">Ribosomal RNA small subunit methyltransferase I</fullName>
        <ecNumber evidence="6">2.1.1.198</ecNumber>
    </recommendedName>
    <alternativeName>
        <fullName evidence="6">16S rRNA 2'-O-ribose C1402 methyltransferase</fullName>
    </alternativeName>
    <alternativeName>
        <fullName evidence="6">rRNA (cytidine-2'-O-)-methyltransferase RsmI</fullName>
    </alternativeName>
</protein>
<dbReference type="InterPro" id="IPR008189">
    <property type="entry name" value="rRNA_ssu_MeTfrase_I"/>
</dbReference>
<comment type="function">
    <text evidence="6">Catalyzes the 2'-O-methylation of the ribose of cytidine 1402 (C1402) in 16S rRNA.</text>
</comment>
<organism evidence="9 10">
    <name type="scientific">Hyphococcus aureus</name>
    <dbReference type="NCBI Taxonomy" id="2666033"/>
    <lineage>
        <taxon>Bacteria</taxon>
        <taxon>Pseudomonadati</taxon>
        <taxon>Pseudomonadota</taxon>
        <taxon>Alphaproteobacteria</taxon>
        <taxon>Parvularculales</taxon>
        <taxon>Parvularculaceae</taxon>
        <taxon>Hyphococcus</taxon>
    </lineage>
</organism>
<dbReference type="GO" id="GO:0032259">
    <property type="term" value="P:methylation"/>
    <property type="evidence" value="ECO:0007669"/>
    <property type="project" value="UniProtKB-KW"/>
</dbReference>
<comment type="caution">
    <text evidence="9">The sequence shown here is derived from an EMBL/GenBank/DDBJ whole genome shotgun (WGS) entry which is preliminary data.</text>
</comment>
<dbReference type="Pfam" id="PF00590">
    <property type="entry name" value="TP_methylase"/>
    <property type="match status" value="1"/>
</dbReference>
<dbReference type="EMBL" id="JBHPON010000001">
    <property type="protein sequence ID" value="MFC6034813.1"/>
    <property type="molecule type" value="Genomic_DNA"/>
</dbReference>
<evidence type="ECO:0000313" key="9">
    <source>
        <dbReference type="EMBL" id="MFC6034813.1"/>
    </source>
</evidence>
<dbReference type="PANTHER" id="PTHR46111:SF1">
    <property type="entry name" value="RIBOSOMAL RNA SMALL SUBUNIT METHYLTRANSFERASE I"/>
    <property type="match status" value="1"/>
</dbReference>
<keyword evidence="5 6" id="KW-0949">S-adenosyl-L-methionine</keyword>
<keyword evidence="4 6" id="KW-0808">Transferase</keyword>
<evidence type="ECO:0000256" key="1">
    <source>
        <dbReference type="ARBA" id="ARBA00022490"/>
    </source>
</evidence>
<dbReference type="PANTHER" id="PTHR46111">
    <property type="entry name" value="RIBOSOMAL RNA SMALL SUBUNIT METHYLTRANSFERASE I"/>
    <property type="match status" value="1"/>
</dbReference>
<dbReference type="GO" id="GO:0008168">
    <property type="term" value="F:methyltransferase activity"/>
    <property type="evidence" value="ECO:0007669"/>
    <property type="project" value="UniProtKB-KW"/>
</dbReference>
<evidence type="ECO:0000256" key="4">
    <source>
        <dbReference type="ARBA" id="ARBA00022679"/>
    </source>
</evidence>
<proteinExistence type="inferred from homology"/>
<comment type="subcellular location">
    <subcellularLocation>
        <location evidence="6">Cytoplasm</location>
    </subcellularLocation>
</comment>
<evidence type="ECO:0000256" key="5">
    <source>
        <dbReference type="ARBA" id="ARBA00022691"/>
    </source>
</evidence>
<evidence type="ECO:0000259" key="7">
    <source>
        <dbReference type="Pfam" id="PF00590"/>
    </source>
</evidence>
<dbReference type="InterPro" id="IPR014777">
    <property type="entry name" value="4pyrrole_Mease_sub1"/>
</dbReference>
<reference evidence="9 10" key="1">
    <citation type="submission" date="2024-09" db="EMBL/GenBank/DDBJ databases">
        <authorList>
            <person name="Zhang Z.-H."/>
        </authorList>
    </citation>
    <scope>NUCLEOTIDE SEQUENCE [LARGE SCALE GENOMIC DNA]</scope>
    <source>
        <strain evidence="9 10">HHTR114</strain>
    </source>
</reference>
<comment type="similarity">
    <text evidence="6">Belongs to the methyltransferase superfamily. RsmI family.</text>
</comment>
<feature type="domain" description="Tetrapyrrole methylase" evidence="7">
    <location>
        <begin position="24"/>
        <end position="223"/>
    </location>
</feature>
<dbReference type="Pfam" id="PF23016">
    <property type="entry name" value="RsmI_C"/>
    <property type="match status" value="1"/>
</dbReference>
<evidence type="ECO:0000256" key="2">
    <source>
        <dbReference type="ARBA" id="ARBA00022552"/>
    </source>
</evidence>
<dbReference type="InterPro" id="IPR053910">
    <property type="entry name" value="RsmI_HTH"/>
</dbReference>